<dbReference type="InterPro" id="IPR050364">
    <property type="entry name" value="Cytochrome_P450_fung"/>
</dbReference>
<dbReference type="InterPro" id="IPR017972">
    <property type="entry name" value="Cyt_P450_CS"/>
</dbReference>
<keyword evidence="10" id="KW-0732">Signal</keyword>
<dbReference type="GO" id="GO:0020037">
    <property type="term" value="F:heme binding"/>
    <property type="evidence" value="ECO:0007669"/>
    <property type="project" value="InterPro"/>
</dbReference>
<evidence type="ECO:0000256" key="4">
    <source>
        <dbReference type="ARBA" id="ARBA00022723"/>
    </source>
</evidence>
<keyword evidence="12" id="KW-1185">Reference proteome</keyword>
<evidence type="ECO:0000256" key="8">
    <source>
        <dbReference type="PIRSR" id="PIRSR602401-1"/>
    </source>
</evidence>
<proteinExistence type="inferred from homology"/>
<dbReference type="PRINTS" id="PR00385">
    <property type="entry name" value="P450"/>
</dbReference>
<evidence type="ECO:0000256" key="10">
    <source>
        <dbReference type="SAM" id="SignalP"/>
    </source>
</evidence>
<evidence type="ECO:0000256" key="9">
    <source>
        <dbReference type="RuleBase" id="RU000461"/>
    </source>
</evidence>
<dbReference type="InterPro" id="IPR001128">
    <property type="entry name" value="Cyt_P450"/>
</dbReference>
<comment type="caution">
    <text evidence="11">The sequence shown here is derived from an EMBL/GenBank/DDBJ whole genome shotgun (WGS) entry which is preliminary data.</text>
</comment>
<dbReference type="Gene3D" id="1.10.630.10">
    <property type="entry name" value="Cytochrome P450"/>
    <property type="match status" value="1"/>
</dbReference>
<comment type="cofactor">
    <cofactor evidence="1 8">
        <name>heme</name>
        <dbReference type="ChEBI" id="CHEBI:30413"/>
    </cofactor>
</comment>
<dbReference type="PROSITE" id="PS00086">
    <property type="entry name" value="CYTOCHROME_P450"/>
    <property type="match status" value="1"/>
</dbReference>
<feature type="binding site" description="axial binding residue" evidence="8">
    <location>
        <position position="441"/>
    </location>
    <ligand>
        <name>heme</name>
        <dbReference type="ChEBI" id="CHEBI:30413"/>
    </ligand>
    <ligandPart>
        <name>Fe</name>
        <dbReference type="ChEBI" id="CHEBI:18248"/>
    </ligandPart>
</feature>
<dbReference type="GO" id="GO:0005506">
    <property type="term" value="F:iron ion binding"/>
    <property type="evidence" value="ECO:0007669"/>
    <property type="project" value="InterPro"/>
</dbReference>
<name>A0A8H6AER3_PETAA</name>
<dbReference type="Pfam" id="PF00067">
    <property type="entry name" value="p450"/>
    <property type="match status" value="1"/>
</dbReference>
<dbReference type="EMBL" id="SPNV01000032">
    <property type="protein sequence ID" value="KAF5864553.1"/>
    <property type="molecule type" value="Genomic_DNA"/>
</dbReference>
<evidence type="ECO:0000256" key="7">
    <source>
        <dbReference type="ARBA" id="ARBA00023033"/>
    </source>
</evidence>
<feature type="signal peptide" evidence="10">
    <location>
        <begin position="1"/>
        <end position="16"/>
    </location>
</feature>
<dbReference type="Proteomes" id="UP000541154">
    <property type="component" value="Unassembled WGS sequence"/>
</dbReference>
<evidence type="ECO:0000256" key="2">
    <source>
        <dbReference type="ARBA" id="ARBA00010617"/>
    </source>
</evidence>
<reference evidence="11 12" key="1">
    <citation type="submission" date="2019-04" db="EMBL/GenBank/DDBJ databases">
        <title>Aspergillus burnettii sp. nov., novel species from soil in southeast Queensland.</title>
        <authorList>
            <person name="Gilchrist C.L.M."/>
            <person name="Pitt J.I."/>
            <person name="Lange L."/>
            <person name="Lacey H.J."/>
            <person name="Vuong D."/>
            <person name="Midgley D.J."/>
            <person name="Greenfield P."/>
            <person name="Bradbury M."/>
            <person name="Lacey E."/>
            <person name="Busk P.K."/>
            <person name="Pilgaard B."/>
            <person name="Chooi Y.H."/>
            <person name="Piggott A.M."/>
        </authorList>
    </citation>
    <scope>NUCLEOTIDE SEQUENCE [LARGE SCALE GENOMIC DNA]</scope>
    <source>
        <strain evidence="11 12">FRR 5400</strain>
    </source>
</reference>
<accession>A0A8H6AER3</accession>
<keyword evidence="4 8" id="KW-0479">Metal-binding</keyword>
<dbReference type="AlphaFoldDB" id="A0A8H6AER3"/>
<protein>
    <submittedName>
        <fullName evidence="11">Uncharacterized protein</fullName>
    </submittedName>
</protein>
<evidence type="ECO:0000256" key="5">
    <source>
        <dbReference type="ARBA" id="ARBA00023002"/>
    </source>
</evidence>
<feature type="chain" id="PRO_5034500953" evidence="10">
    <location>
        <begin position="17"/>
        <end position="528"/>
    </location>
</feature>
<gene>
    <name evidence="11" type="ORF">ETB97_007385</name>
</gene>
<dbReference type="CDD" id="cd11065">
    <property type="entry name" value="CYP64-like"/>
    <property type="match status" value="1"/>
</dbReference>
<dbReference type="SUPFAM" id="SSF48264">
    <property type="entry name" value="Cytochrome P450"/>
    <property type="match status" value="1"/>
</dbReference>
<dbReference type="PANTHER" id="PTHR46300">
    <property type="entry name" value="P450, PUTATIVE (EUROFUNG)-RELATED-RELATED"/>
    <property type="match status" value="1"/>
</dbReference>
<evidence type="ECO:0000256" key="6">
    <source>
        <dbReference type="ARBA" id="ARBA00023004"/>
    </source>
</evidence>
<dbReference type="PRINTS" id="PR00463">
    <property type="entry name" value="EP450I"/>
</dbReference>
<sequence length="528" mass="58855">MVYSLHVLVLLAAVLGLYLLLKSRAPQAPPLPPGPKRLPIIGNIGSDLPPPGGKDWEHWLKHKKLYGPISSVTTAGRTIIILNATNVAMELLEKRSARYSSRPRMVMARELAGADLFVTMRNDPATVRAQRKRVHLQLRSENALLSLYPQMDLEVRRFLLRTLLKPEGVLDHIKTTIGGIILKVTYGYNISPHGQDPLLDLVAKTAHGFGMVNQPAGWLVDSIPALRYLPSWLPGAGFQKNAREYRRGFNELADWPFAFVQHQMKEGKFESSFVSKQIEQAGPQLSPEEEVEIKQSAAAVYQAGFDTTASTIASFFLAMALFPAAQLKAQEEIDRIVGSRLPIPEDQENLPYVNALINEVLRWNPVVQIGIMHAATEDDIYEGYLIPKGAPVVPNIWAFTHDPDVYSNPMSFSPERFLDWDGHVPERNPHTLAFGFGRRVCPGRPLADFNNFLMIARSLAVFRISKAMQNGREINPVIDYQPGIVGHLSPFDVNIQPRSTECEALIRSIEAGDVESRGDSVALKKLRD</sequence>
<keyword evidence="3 8" id="KW-0349">Heme</keyword>
<evidence type="ECO:0000256" key="1">
    <source>
        <dbReference type="ARBA" id="ARBA00001971"/>
    </source>
</evidence>
<keyword evidence="7 9" id="KW-0503">Monooxygenase</keyword>
<keyword evidence="5 9" id="KW-0560">Oxidoreductase</keyword>
<keyword evidence="6 8" id="KW-0408">Iron</keyword>
<dbReference type="GO" id="GO:0004497">
    <property type="term" value="F:monooxygenase activity"/>
    <property type="evidence" value="ECO:0007669"/>
    <property type="project" value="UniProtKB-KW"/>
</dbReference>
<dbReference type="GO" id="GO:0016705">
    <property type="term" value="F:oxidoreductase activity, acting on paired donors, with incorporation or reduction of molecular oxygen"/>
    <property type="evidence" value="ECO:0007669"/>
    <property type="project" value="InterPro"/>
</dbReference>
<comment type="similarity">
    <text evidence="2 9">Belongs to the cytochrome P450 family.</text>
</comment>
<evidence type="ECO:0000313" key="12">
    <source>
        <dbReference type="Proteomes" id="UP000541154"/>
    </source>
</evidence>
<evidence type="ECO:0000256" key="3">
    <source>
        <dbReference type="ARBA" id="ARBA00022617"/>
    </source>
</evidence>
<dbReference type="PANTHER" id="PTHR46300:SF7">
    <property type="entry name" value="P450, PUTATIVE (EUROFUNG)-RELATED"/>
    <property type="match status" value="1"/>
</dbReference>
<dbReference type="InterPro" id="IPR036396">
    <property type="entry name" value="Cyt_P450_sf"/>
</dbReference>
<evidence type="ECO:0000313" key="11">
    <source>
        <dbReference type="EMBL" id="KAF5864553.1"/>
    </source>
</evidence>
<organism evidence="11 12">
    <name type="scientific">Petromyces alliaceus</name>
    <name type="common">Aspergillus alliaceus</name>
    <dbReference type="NCBI Taxonomy" id="209559"/>
    <lineage>
        <taxon>Eukaryota</taxon>
        <taxon>Fungi</taxon>
        <taxon>Dikarya</taxon>
        <taxon>Ascomycota</taxon>
        <taxon>Pezizomycotina</taxon>
        <taxon>Eurotiomycetes</taxon>
        <taxon>Eurotiomycetidae</taxon>
        <taxon>Eurotiales</taxon>
        <taxon>Aspergillaceae</taxon>
        <taxon>Aspergillus</taxon>
        <taxon>Aspergillus subgen. Circumdati</taxon>
    </lineage>
</organism>
<dbReference type="InterPro" id="IPR002401">
    <property type="entry name" value="Cyt_P450_E_grp-I"/>
</dbReference>